<name>A0A6J4NYQ8_9ACTN</name>
<dbReference type="SUPFAM" id="SSF55781">
    <property type="entry name" value="GAF domain-like"/>
    <property type="match status" value="2"/>
</dbReference>
<dbReference type="InterPro" id="IPR003018">
    <property type="entry name" value="GAF"/>
</dbReference>
<dbReference type="SMART" id="SM00267">
    <property type="entry name" value="GGDEF"/>
    <property type="match status" value="1"/>
</dbReference>
<dbReference type="GO" id="GO:1902201">
    <property type="term" value="P:negative regulation of bacterial-type flagellum-dependent cell motility"/>
    <property type="evidence" value="ECO:0007669"/>
    <property type="project" value="TreeGrafter"/>
</dbReference>
<dbReference type="GO" id="GO:0043709">
    <property type="term" value="P:cell adhesion involved in single-species biofilm formation"/>
    <property type="evidence" value="ECO:0007669"/>
    <property type="project" value="TreeGrafter"/>
</dbReference>
<gene>
    <name evidence="2" type="ORF">AVDCRST_MAG32-2782</name>
</gene>
<evidence type="ECO:0000259" key="1">
    <source>
        <dbReference type="PROSITE" id="PS50887"/>
    </source>
</evidence>
<accession>A0A6J4NYQ8</accession>
<dbReference type="Gene3D" id="3.30.70.270">
    <property type="match status" value="1"/>
</dbReference>
<evidence type="ECO:0000313" key="2">
    <source>
        <dbReference type="EMBL" id="CAA9397653.1"/>
    </source>
</evidence>
<dbReference type="EMBL" id="CADCUM010000107">
    <property type="protein sequence ID" value="CAA9397653.1"/>
    <property type="molecule type" value="Genomic_DNA"/>
</dbReference>
<organism evidence="2">
    <name type="scientific">uncultured Nocardioides sp</name>
    <dbReference type="NCBI Taxonomy" id="198441"/>
    <lineage>
        <taxon>Bacteria</taxon>
        <taxon>Bacillati</taxon>
        <taxon>Actinomycetota</taxon>
        <taxon>Actinomycetes</taxon>
        <taxon>Propionibacteriales</taxon>
        <taxon>Nocardioidaceae</taxon>
        <taxon>Nocardioides</taxon>
        <taxon>environmental samples</taxon>
    </lineage>
</organism>
<dbReference type="Pfam" id="PF01590">
    <property type="entry name" value="GAF"/>
    <property type="match status" value="1"/>
</dbReference>
<dbReference type="Pfam" id="PF00990">
    <property type="entry name" value="GGDEF"/>
    <property type="match status" value="1"/>
</dbReference>
<dbReference type="PANTHER" id="PTHR45138:SF9">
    <property type="entry name" value="DIGUANYLATE CYCLASE DGCM-RELATED"/>
    <property type="match status" value="1"/>
</dbReference>
<dbReference type="Gene3D" id="3.30.450.40">
    <property type="match status" value="2"/>
</dbReference>
<dbReference type="AlphaFoldDB" id="A0A6J4NYQ8"/>
<dbReference type="InterPro" id="IPR000160">
    <property type="entry name" value="GGDEF_dom"/>
</dbReference>
<sequence>MTTVPTLQGLARLVAGEPRDALRRLLTLVCEQLGMDIAFISVLDGAGNRTVCLSAHSDGRPGPAGLTERLEDTWCGRVVDGPFIVADARDDASLQALPSTSAFGIVSFAGVPLSTEGEVFGTLCALGHSPHGSLNARDHDVLVGLAEVVAPLVLALDALPAEPEPKATTGLAAVAAAVEGAHDVERLSRPLLGALGDLTGLASTYLTVVHEDDGVQEIRYSNNTRDDFELPEGLLVPWHDTLCKRALDEGRACTTDVPEVWGDSDAARSLRIQVYVSVPVALADGQLWGTLCAADSVEAEQVEAHLPTMRLFARLIAAEVEREAAVQQARTEADTDPLTRCASRRVVQPWLAEKLSDLGQDEVVLVTYLDLDGFKGVNDDLGHAAGDAVLVEVGHRLRAAARPQDLVARLGGDEFILAARVPATATDLVADRVRSALAFSLPWEDQEIDVRASVGIATSAEPDGPALVAAADAAMYAAKHAALGTR</sequence>
<proteinExistence type="predicted"/>
<dbReference type="InterPro" id="IPR050469">
    <property type="entry name" value="Diguanylate_Cyclase"/>
</dbReference>
<dbReference type="InterPro" id="IPR029016">
    <property type="entry name" value="GAF-like_dom_sf"/>
</dbReference>
<dbReference type="InterPro" id="IPR043128">
    <property type="entry name" value="Rev_trsase/Diguanyl_cyclase"/>
</dbReference>
<dbReference type="GO" id="GO:0005886">
    <property type="term" value="C:plasma membrane"/>
    <property type="evidence" value="ECO:0007669"/>
    <property type="project" value="TreeGrafter"/>
</dbReference>
<dbReference type="GO" id="GO:0052621">
    <property type="term" value="F:diguanylate cyclase activity"/>
    <property type="evidence" value="ECO:0007669"/>
    <property type="project" value="TreeGrafter"/>
</dbReference>
<dbReference type="PANTHER" id="PTHR45138">
    <property type="entry name" value="REGULATORY COMPONENTS OF SENSORY TRANSDUCTION SYSTEM"/>
    <property type="match status" value="1"/>
</dbReference>
<dbReference type="InterPro" id="IPR029787">
    <property type="entry name" value="Nucleotide_cyclase"/>
</dbReference>
<dbReference type="NCBIfam" id="TIGR00254">
    <property type="entry name" value="GGDEF"/>
    <property type="match status" value="1"/>
</dbReference>
<dbReference type="Pfam" id="PF13185">
    <property type="entry name" value="GAF_2"/>
    <property type="match status" value="1"/>
</dbReference>
<dbReference type="SMART" id="SM00065">
    <property type="entry name" value="GAF"/>
    <property type="match status" value="2"/>
</dbReference>
<reference evidence="2" key="1">
    <citation type="submission" date="2020-02" db="EMBL/GenBank/DDBJ databases">
        <authorList>
            <person name="Meier V. D."/>
        </authorList>
    </citation>
    <scope>NUCLEOTIDE SEQUENCE</scope>
    <source>
        <strain evidence="2">AVDCRST_MAG32</strain>
    </source>
</reference>
<protein>
    <submittedName>
        <fullName evidence="2">Probable diguanylate cyclase YeaP</fullName>
    </submittedName>
</protein>
<dbReference type="PROSITE" id="PS50887">
    <property type="entry name" value="GGDEF"/>
    <property type="match status" value="1"/>
</dbReference>
<dbReference type="CDD" id="cd01949">
    <property type="entry name" value="GGDEF"/>
    <property type="match status" value="1"/>
</dbReference>
<feature type="domain" description="GGDEF" evidence="1">
    <location>
        <begin position="362"/>
        <end position="486"/>
    </location>
</feature>
<dbReference type="SUPFAM" id="SSF55073">
    <property type="entry name" value="Nucleotide cyclase"/>
    <property type="match status" value="1"/>
</dbReference>